<evidence type="ECO:0000256" key="6">
    <source>
        <dbReference type="ARBA" id="ARBA00034754"/>
    </source>
</evidence>
<comment type="similarity">
    <text evidence="6">Belongs to the DNA polymerase HolA subunit family.</text>
</comment>
<dbReference type="InterPro" id="IPR032780">
    <property type="entry name" value="DNA_pol3_delt_C"/>
</dbReference>
<feature type="domain" description="DNA polymerase III subunit delta C-terminal" evidence="8">
    <location>
        <begin position="55"/>
        <end position="177"/>
    </location>
</feature>
<evidence type="ECO:0000256" key="3">
    <source>
        <dbReference type="ARBA" id="ARBA00022695"/>
    </source>
</evidence>
<evidence type="ECO:0000256" key="5">
    <source>
        <dbReference type="ARBA" id="ARBA00022932"/>
    </source>
</evidence>
<comment type="catalytic activity">
    <reaction evidence="7">
        <text>DNA(n) + a 2'-deoxyribonucleoside 5'-triphosphate = DNA(n+1) + diphosphate</text>
        <dbReference type="Rhea" id="RHEA:22508"/>
        <dbReference type="Rhea" id="RHEA-COMP:17339"/>
        <dbReference type="Rhea" id="RHEA-COMP:17340"/>
        <dbReference type="ChEBI" id="CHEBI:33019"/>
        <dbReference type="ChEBI" id="CHEBI:61560"/>
        <dbReference type="ChEBI" id="CHEBI:173112"/>
        <dbReference type="EC" id="2.7.7.7"/>
    </reaction>
</comment>
<dbReference type="EMBL" id="UINC01119176">
    <property type="protein sequence ID" value="SVC92804.1"/>
    <property type="molecule type" value="Genomic_DNA"/>
</dbReference>
<evidence type="ECO:0000256" key="2">
    <source>
        <dbReference type="ARBA" id="ARBA00022679"/>
    </source>
</evidence>
<protein>
    <recommendedName>
        <fullName evidence="1">DNA-directed DNA polymerase</fullName>
        <ecNumber evidence="1">2.7.7.7</ecNumber>
    </recommendedName>
</protein>
<evidence type="ECO:0000256" key="1">
    <source>
        <dbReference type="ARBA" id="ARBA00012417"/>
    </source>
</evidence>
<dbReference type="GO" id="GO:0003677">
    <property type="term" value="F:DNA binding"/>
    <property type="evidence" value="ECO:0007669"/>
    <property type="project" value="InterPro"/>
</dbReference>
<dbReference type="Gene3D" id="1.10.8.60">
    <property type="match status" value="1"/>
</dbReference>
<sequence length="187" mass="20526">ALELLIDKVEGNLLAATQEIEKLKLLANKDSKNNITLDANTVMQVVADSSRYNVYHLVDAALIGDAVRSQKILCTLRAEGLFPLQILAAITRELRSLLPLVEKREQGQGINNIMQTSHVWFNRKQAVGAALGRIKTTDIWHLLDHAGRVDQSVKGITGANAWDELSLLLLAICGQSTATMIKIAYAE</sequence>
<dbReference type="SUPFAM" id="SSF48019">
    <property type="entry name" value="post-AAA+ oligomerization domain-like"/>
    <property type="match status" value="1"/>
</dbReference>
<evidence type="ECO:0000259" key="8">
    <source>
        <dbReference type="Pfam" id="PF14840"/>
    </source>
</evidence>
<dbReference type="CDD" id="cd18138">
    <property type="entry name" value="HLD_clamp_pol_III_delta"/>
    <property type="match status" value="1"/>
</dbReference>
<proteinExistence type="inferred from homology"/>
<dbReference type="InterPro" id="IPR008921">
    <property type="entry name" value="DNA_pol3_clamp-load_cplx_C"/>
</dbReference>
<reference evidence="9" key="1">
    <citation type="submission" date="2018-05" db="EMBL/GenBank/DDBJ databases">
        <authorList>
            <person name="Lanie J.A."/>
            <person name="Ng W.-L."/>
            <person name="Kazmierczak K.M."/>
            <person name="Andrzejewski T.M."/>
            <person name="Davidsen T.M."/>
            <person name="Wayne K.J."/>
            <person name="Tettelin H."/>
            <person name="Glass J.I."/>
            <person name="Rusch D."/>
            <person name="Podicherti R."/>
            <person name="Tsui H.-C.T."/>
            <person name="Winkler M.E."/>
        </authorList>
    </citation>
    <scope>NUCLEOTIDE SEQUENCE</scope>
</reference>
<dbReference type="PANTHER" id="PTHR34388:SF1">
    <property type="entry name" value="DNA POLYMERASE III SUBUNIT DELTA"/>
    <property type="match status" value="1"/>
</dbReference>
<keyword evidence="3" id="KW-0548">Nucleotidyltransferase</keyword>
<keyword evidence="2" id="KW-0808">Transferase</keyword>
<dbReference type="NCBIfam" id="TIGR01128">
    <property type="entry name" value="holA"/>
    <property type="match status" value="1"/>
</dbReference>
<dbReference type="Gene3D" id="1.20.272.10">
    <property type="match status" value="1"/>
</dbReference>
<dbReference type="InterPro" id="IPR005790">
    <property type="entry name" value="DNA_polIII_delta"/>
</dbReference>
<dbReference type="GO" id="GO:0006261">
    <property type="term" value="P:DNA-templated DNA replication"/>
    <property type="evidence" value="ECO:0007669"/>
    <property type="project" value="TreeGrafter"/>
</dbReference>
<dbReference type="AlphaFoldDB" id="A0A382R4Z1"/>
<dbReference type="PANTHER" id="PTHR34388">
    <property type="entry name" value="DNA POLYMERASE III SUBUNIT DELTA"/>
    <property type="match status" value="1"/>
</dbReference>
<evidence type="ECO:0000256" key="4">
    <source>
        <dbReference type="ARBA" id="ARBA00022705"/>
    </source>
</evidence>
<gene>
    <name evidence="9" type="ORF">METZ01_LOCUS345658</name>
</gene>
<organism evidence="9">
    <name type="scientific">marine metagenome</name>
    <dbReference type="NCBI Taxonomy" id="408172"/>
    <lineage>
        <taxon>unclassified sequences</taxon>
        <taxon>metagenomes</taxon>
        <taxon>ecological metagenomes</taxon>
    </lineage>
</organism>
<keyword evidence="4" id="KW-0235">DNA replication</keyword>
<dbReference type="GO" id="GO:0003887">
    <property type="term" value="F:DNA-directed DNA polymerase activity"/>
    <property type="evidence" value="ECO:0007669"/>
    <property type="project" value="UniProtKB-KW"/>
</dbReference>
<dbReference type="EC" id="2.7.7.7" evidence="1"/>
<name>A0A382R4Z1_9ZZZZ</name>
<evidence type="ECO:0000256" key="7">
    <source>
        <dbReference type="ARBA" id="ARBA00049244"/>
    </source>
</evidence>
<evidence type="ECO:0000313" key="9">
    <source>
        <dbReference type="EMBL" id="SVC92804.1"/>
    </source>
</evidence>
<accession>A0A382R4Z1</accession>
<dbReference type="GO" id="GO:0009360">
    <property type="term" value="C:DNA polymerase III complex"/>
    <property type="evidence" value="ECO:0007669"/>
    <property type="project" value="TreeGrafter"/>
</dbReference>
<keyword evidence="5" id="KW-0239">DNA-directed DNA polymerase</keyword>
<dbReference type="Pfam" id="PF14840">
    <property type="entry name" value="DNA_pol3_delt_C"/>
    <property type="match status" value="1"/>
</dbReference>
<feature type="non-terminal residue" evidence="9">
    <location>
        <position position="1"/>
    </location>
</feature>